<dbReference type="SMART" id="SM00387">
    <property type="entry name" value="HATPase_c"/>
    <property type="match status" value="1"/>
</dbReference>
<dbReference type="Gene3D" id="1.10.287.130">
    <property type="match status" value="1"/>
</dbReference>
<feature type="transmembrane region" description="Helical" evidence="9">
    <location>
        <begin position="17"/>
        <end position="33"/>
    </location>
</feature>
<sequence>MYASRDVILNDKPTNRWLMPVIAALLAAAIFIIDTFSSLDMAIAVLYVVVVLLSANYSDRRGLLAIAGLCVGLTILSFLVMHAGNYDLSAVMRGLVSIAAITVTTLLCLENQTATQSLRGQADLLDLTHDAIFVRDIADTVLYWSDGAERLYGWPREEAVGRPAASLLKTVFPAPLADIRGELFRTGRWEGELVHTRKDGSKVTVMSRWSLQRDEKGRPLAAMETNSDITERKQAENALNQTRAELAHVTRVTTMGELTASIAHEVNQPLAAVVTNGEACLRWLGRAEPDIGEARASVERMIANGRRASDVIARLRALARRDEPLQAPVDVNEVIDEVLPLIERERATHGVALDVAPGERLPVVLGDRVQLQQVVLNLALNAVQAMAAVPDGNRRLQIATRIDGQEDRGCVLIEVRDTGPGVDAESLPKLFNAFYSTKKDGMGMGLSISRSIIEAHGGRIAAAPGEDGGMLFTVALPNPGKDASGDSLPEERRP</sequence>
<evidence type="ECO:0000256" key="3">
    <source>
        <dbReference type="ARBA" id="ARBA00022553"/>
    </source>
</evidence>
<dbReference type="PANTHER" id="PTHR43065">
    <property type="entry name" value="SENSOR HISTIDINE KINASE"/>
    <property type="match status" value="1"/>
</dbReference>
<dbReference type="AlphaFoldDB" id="A0A5S9PV58"/>
<dbReference type="Gene3D" id="3.30.450.20">
    <property type="entry name" value="PAS domain"/>
    <property type="match status" value="1"/>
</dbReference>
<dbReference type="Gene3D" id="3.30.565.10">
    <property type="entry name" value="Histidine kinase-like ATPase, C-terminal domain"/>
    <property type="match status" value="1"/>
</dbReference>
<proteinExistence type="predicted"/>
<evidence type="ECO:0000256" key="7">
    <source>
        <dbReference type="ARBA" id="ARBA00022840"/>
    </source>
</evidence>
<keyword evidence="9" id="KW-0812">Transmembrane</keyword>
<dbReference type="InterPro" id="IPR003594">
    <property type="entry name" value="HATPase_dom"/>
</dbReference>
<dbReference type="InterPro" id="IPR000700">
    <property type="entry name" value="PAS-assoc_C"/>
</dbReference>
<dbReference type="Pfam" id="PF08448">
    <property type="entry name" value="PAS_4"/>
    <property type="match status" value="1"/>
</dbReference>
<dbReference type="SMART" id="SM00091">
    <property type="entry name" value="PAS"/>
    <property type="match status" value="1"/>
</dbReference>
<dbReference type="InterPro" id="IPR003661">
    <property type="entry name" value="HisK_dim/P_dom"/>
</dbReference>
<dbReference type="SUPFAM" id="SSF55785">
    <property type="entry name" value="PYP-like sensor domain (PAS domain)"/>
    <property type="match status" value="1"/>
</dbReference>
<keyword evidence="4 13" id="KW-0808">Transferase</keyword>
<dbReference type="Proteomes" id="UP000433050">
    <property type="component" value="Unassembled WGS sequence"/>
</dbReference>
<evidence type="ECO:0000256" key="6">
    <source>
        <dbReference type="ARBA" id="ARBA00022777"/>
    </source>
</evidence>
<dbReference type="SMART" id="SM00388">
    <property type="entry name" value="HisKA"/>
    <property type="match status" value="1"/>
</dbReference>
<dbReference type="SMART" id="SM00086">
    <property type="entry name" value="PAC"/>
    <property type="match status" value="1"/>
</dbReference>
<dbReference type="NCBIfam" id="TIGR00229">
    <property type="entry name" value="sensory_box"/>
    <property type="match status" value="1"/>
</dbReference>
<dbReference type="SUPFAM" id="SSF47384">
    <property type="entry name" value="Homodimeric domain of signal transducing histidine kinase"/>
    <property type="match status" value="1"/>
</dbReference>
<evidence type="ECO:0000256" key="8">
    <source>
        <dbReference type="ARBA" id="ARBA00023012"/>
    </source>
</evidence>
<dbReference type="PROSITE" id="PS50109">
    <property type="entry name" value="HIS_KIN"/>
    <property type="match status" value="1"/>
</dbReference>
<dbReference type="Pfam" id="PF02518">
    <property type="entry name" value="HATPase_c"/>
    <property type="match status" value="1"/>
</dbReference>
<comment type="catalytic activity">
    <reaction evidence="1">
        <text>ATP + protein L-histidine = ADP + protein N-phospho-L-histidine.</text>
        <dbReference type="EC" id="2.7.13.3"/>
    </reaction>
</comment>
<evidence type="ECO:0000256" key="4">
    <source>
        <dbReference type="ARBA" id="ARBA00022679"/>
    </source>
</evidence>
<keyword evidence="8" id="KW-0902">Two-component regulatory system</keyword>
<dbReference type="GO" id="GO:0005524">
    <property type="term" value="F:ATP binding"/>
    <property type="evidence" value="ECO:0007669"/>
    <property type="project" value="UniProtKB-KW"/>
</dbReference>
<dbReference type="Pfam" id="PF00512">
    <property type="entry name" value="HisKA"/>
    <property type="match status" value="1"/>
</dbReference>
<evidence type="ECO:0000256" key="9">
    <source>
        <dbReference type="SAM" id="Phobius"/>
    </source>
</evidence>
<dbReference type="PROSITE" id="PS50113">
    <property type="entry name" value="PAC"/>
    <property type="match status" value="1"/>
</dbReference>
<evidence type="ECO:0000256" key="5">
    <source>
        <dbReference type="ARBA" id="ARBA00022741"/>
    </source>
</evidence>
<dbReference type="InterPro" id="IPR036890">
    <property type="entry name" value="HATPase_C_sf"/>
</dbReference>
<feature type="domain" description="PAC" evidence="12">
    <location>
        <begin position="187"/>
        <end position="241"/>
    </location>
</feature>
<dbReference type="CDD" id="cd00130">
    <property type="entry name" value="PAS"/>
    <property type="match status" value="1"/>
</dbReference>
<dbReference type="PANTHER" id="PTHR43065:SF10">
    <property type="entry name" value="PEROXIDE STRESS-ACTIVATED HISTIDINE KINASE MAK3"/>
    <property type="match status" value="1"/>
</dbReference>
<keyword evidence="7" id="KW-0067">ATP-binding</keyword>
<dbReference type="InterPro" id="IPR004358">
    <property type="entry name" value="Sig_transdc_His_kin-like_C"/>
</dbReference>
<keyword evidence="9" id="KW-0472">Membrane</keyword>
<accession>A0A5S9PV58</accession>
<evidence type="ECO:0000313" key="13">
    <source>
        <dbReference type="EMBL" id="CAA0108837.1"/>
    </source>
</evidence>
<reference evidence="13 14" key="1">
    <citation type="submission" date="2019-12" db="EMBL/GenBank/DDBJ databases">
        <authorList>
            <person name="Reyes-Prieto M."/>
        </authorList>
    </citation>
    <scope>NUCLEOTIDE SEQUENCE [LARGE SCALE GENOMIC DNA]</scope>
    <source>
        <strain evidence="13">HF14-78462</strain>
    </source>
</reference>
<keyword evidence="14" id="KW-1185">Reference proteome</keyword>
<evidence type="ECO:0000256" key="2">
    <source>
        <dbReference type="ARBA" id="ARBA00012438"/>
    </source>
</evidence>
<keyword evidence="5" id="KW-0547">Nucleotide-binding</keyword>
<dbReference type="InterPro" id="IPR035965">
    <property type="entry name" value="PAS-like_dom_sf"/>
</dbReference>
<evidence type="ECO:0000259" key="12">
    <source>
        <dbReference type="PROSITE" id="PS50113"/>
    </source>
</evidence>
<keyword evidence="3" id="KW-0597">Phosphoprotein</keyword>
<feature type="transmembrane region" description="Helical" evidence="9">
    <location>
        <begin position="39"/>
        <end position="57"/>
    </location>
</feature>
<dbReference type="InterPro" id="IPR000014">
    <property type="entry name" value="PAS"/>
</dbReference>
<dbReference type="PRINTS" id="PR00344">
    <property type="entry name" value="BCTRLSENSOR"/>
</dbReference>
<dbReference type="PROSITE" id="PS50112">
    <property type="entry name" value="PAS"/>
    <property type="match status" value="1"/>
</dbReference>
<feature type="transmembrane region" description="Helical" evidence="9">
    <location>
        <begin position="64"/>
        <end position="84"/>
    </location>
</feature>
<dbReference type="InterPro" id="IPR001610">
    <property type="entry name" value="PAC"/>
</dbReference>
<evidence type="ECO:0000259" key="11">
    <source>
        <dbReference type="PROSITE" id="PS50112"/>
    </source>
</evidence>
<keyword evidence="9" id="KW-1133">Transmembrane helix</keyword>
<gene>
    <name evidence="13" type="primary">sasA_11</name>
    <name evidence="13" type="ORF">STARVERO_03661</name>
</gene>
<protein>
    <recommendedName>
        <fullName evidence="2">histidine kinase</fullName>
        <ecNumber evidence="2">2.7.13.3</ecNumber>
    </recommendedName>
</protein>
<dbReference type="EMBL" id="CACSAS010000001">
    <property type="protein sequence ID" value="CAA0108837.1"/>
    <property type="molecule type" value="Genomic_DNA"/>
</dbReference>
<feature type="domain" description="PAS" evidence="11">
    <location>
        <begin position="124"/>
        <end position="173"/>
    </location>
</feature>
<name>A0A5S9PV58_9HYPH</name>
<evidence type="ECO:0000259" key="10">
    <source>
        <dbReference type="PROSITE" id="PS50109"/>
    </source>
</evidence>
<keyword evidence="6 13" id="KW-0418">Kinase</keyword>
<evidence type="ECO:0000313" key="14">
    <source>
        <dbReference type="Proteomes" id="UP000433050"/>
    </source>
</evidence>
<feature type="domain" description="Histidine kinase" evidence="10">
    <location>
        <begin position="261"/>
        <end position="480"/>
    </location>
</feature>
<dbReference type="InterPro" id="IPR013656">
    <property type="entry name" value="PAS_4"/>
</dbReference>
<organism evidence="13 14">
    <name type="scientific">Starkeya nomas</name>
    <dbReference type="NCBI Taxonomy" id="2666134"/>
    <lineage>
        <taxon>Bacteria</taxon>
        <taxon>Pseudomonadati</taxon>
        <taxon>Pseudomonadota</taxon>
        <taxon>Alphaproteobacteria</taxon>
        <taxon>Hyphomicrobiales</taxon>
        <taxon>Xanthobacteraceae</taxon>
        <taxon>Starkeya</taxon>
    </lineage>
</organism>
<dbReference type="EC" id="2.7.13.3" evidence="2"/>
<dbReference type="GO" id="GO:0000155">
    <property type="term" value="F:phosphorelay sensor kinase activity"/>
    <property type="evidence" value="ECO:0007669"/>
    <property type="project" value="InterPro"/>
</dbReference>
<dbReference type="InterPro" id="IPR036097">
    <property type="entry name" value="HisK_dim/P_sf"/>
</dbReference>
<dbReference type="SUPFAM" id="SSF55874">
    <property type="entry name" value="ATPase domain of HSP90 chaperone/DNA topoisomerase II/histidine kinase"/>
    <property type="match status" value="1"/>
</dbReference>
<dbReference type="CDD" id="cd00082">
    <property type="entry name" value="HisKA"/>
    <property type="match status" value="1"/>
</dbReference>
<dbReference type="InterPro" id="IPR005467">
    <property type="entry name" value="His_kinase_dom"/>
</dbReference>
<evidence type="ECO:0000256" key="1">
    <source>
        <dbReference type="ARBA" id="ARBA00000085"/>
    </source>
</evidence>